<evidence type="ECO:0000313" key="1">
    <source>
        <dbReference type="EMBL" id="GAA5806094.1"/>
    </source>
</evidence>
<reference evidence="1 2" key="1">
    <citation type="submission" date="2024-04" db="EMBL/GenBank/DDBJ databases">
        <title>genome sequences of Mucor flavus KT1a and Helicostylum pulchrum KT1b strains isolation_sourced from the surface of a dry-aged beef.</title>
        <authorList>
            <person name="Toyotome T."/>
            <person name="Hosono M."/>
            <person name="Torimaru M."/>
            <person name="Fukuda K."/>
            <person name="Mikami N."/>
        </authorList>
    </citation>
    <scope>NUCLEOTIDE SEQUENCE [LARGE SCALE GENOMIC DNA]</scope>
    <source>
        <strain evidence="1 2">KT1b</strain>
    </source>
</reference>
<dbReference type="Proteomes" id="UP001476247">
    <property type="component" value="Unassembled WGS sequence"/>
</dbReference>
<comment type="caution">
    <text evidence="1">The sequence shown here is derived from an EMBL/GenBank/DDBJ whole genome shotgun (WGS) entry which is preliminary data.</text>
</comment>
<dbReference type="EMBL" id="BAABUJ010000056">
    <property type="protein sequence ID" value="GAA5806094.1"/>
    <property type="molecule type" value="Genomic_DNA"/>
</dbReference>
<keyword evidence="2" id="KW-1185">Reference proteome</keyword>
<gene>
    <name evidence="1" type="ORF">HPULCUR_011622</name>
</gene>
<sequence>MSSRSGVIFLRYCSRESIRLFSNYNKTEQYRTSKYVKSLKVNFRLIVDLENGDEFDVAAGEYTLVDTDDKDVADEGKLTREAKDALDGITKYVPKDLKGSTCWRVQTTGPHCGLCTMDLDANGLYVNIHR</sequence>
<evidence type="ECO:0000313" key="2">
    <source>
        <dbReference type="Proteomes" id="UP001476247"/>
    </source>
</evidence>
<protein>
    <submittedName>
        <fullName evidence="1">Uncharacterized protein</fullName>
    </submittedName>
</protein>
<proteinExistence type="predicted"/>
<organism evidence="1 2">
    <name type="scientific">Helicostylum pulchrum</name>
    <dbReference type="NCBI Taxonomy" id="562976"/>
    <lineage>
        <taxon>Eukaryota</taxon>
        <taxon>Fungi</taxon>
        <taxon>Fungi incertae sedis</taxon>
        <taxon>Mucoromycota</taxon>
        <taxon>Mucoromycotina</taxon>
        <taxon>Mucoromycetes</taxon>
        <taxon>Mucorales</taxon>
        <taxon>Mucorineae</taxon>
        <taxon>Mucoraceae</taxon>
        <taxon>Helicostylum</taxon>
    </lineage>
</organism>
<name>A0ABP9YGL6_9FUNG</name>
<accession>A0ABP9YGL6</accession>